<dbReference type="PROSITE" id="PS50294">
    <property type="entry name" value="WD_REPEATS_REGION"/>
    <property type="match status" value="2"/>
</dbReference>
<dbReference type="SUPFAM" id="SSF50978">
    <property type="entry name" value="WD40 repeat-like"/>
    <property type="match status" value="1"/>
</dbReference>
<sequence length="195" mass="21355">MSLTKQFLKYVLSGVCNVVASPSSSIIYVNADHCCVGACQDRALFHAKSEVKILAKSPAKNIIAIGCSDGVINVIDCDQEVEEDNDEEEVLLKVTFSGHRSAVTCLSFSVDGLSLASGGQDGVVIVWDIVNEAGLFRLRGHRAPITKCYFVSTRDVLITSSKDGLVKFWDLKCQHCFYTIADTRTSVNNFFNLHL</sequence>
<feature type="repeat" description="WD" evidence="3">
    <location>
        <begin position="96"/>
        <end position="129"/>
    </location>
</feature>
<dbReference type="InterPro" id="IPR001680">
    <property type="entry name" value="WD40_rpt"/>
</dbReference>
<dbReference type="Proteomes" id="UP000243006">
    <property type="component" value="Unassembled WGS sequence"/>
</dbReference>
<dbReference type="GO" id="GO:0032040">
    <property type="term" value="C:small-subunit processome"/>
    <property type="evidence" value="ECO:0007669"/>
    <property type="project" value="TreeGrafter"/>
</dbReference>
<dbReference type="PROSITE" id="PS50082">
    <property type="entry name" value="WD_REPEATS_2"/>
    <property type="match status" value="2"/>
</dbReference>
<gene>
    <name evidence="4" type="ORF">D917_00097</name>
</gene>
<dbReference type="InterPro" id="IPR015943">
    <property type="entry name" value="WD40/YVTN_repeat-like_dom_sf"/>
</dbReference>
<comment type="caution">
    <text evidence="4">The sequence shown here is derived from an EMBL/GenBank/DDBJ whole genome shotgun (WGS) entry which is preliminary data.</text>
</comment>
<evidence type="ECO:0000256" key="2">
    <source>
        <dbReference type="ARBA" id="ARBA00022737"/>
    </source>
</evidence>
<dbReference type="SMART" id="SM00320">
    <property type="entry name" value="WD40"/>
    <property type="match status" value="3"/>
</dbReference>
<keyword evidence="2" id="KW-0677">Repeat</keyword>
<dbReference type="GO" id="GO:0030515">
    <property type="term" value="F:snoRNA binding"/>
    <property type="evidence" value="ECO:0007669"/>
    <property type="project" value="TreeGrafter"/>
</dbReference>
<dbReference type="Pfam" id="PF25173">
    <property type="entry name" value="Beta-prop_WDR3_1st"/>
    <property type="match status" value="1"/>
</dbReference>
<dbReference type="PANTHER" id="PTHR19853:SF0">
    <property type="entry name" value="WD REPEAT-CONTAINING PROTEIN 3"/>
    <property type="match status" value="1"/>
</dbReference>
<dbReference type="EMBL" id="LVZM01003403">
    <property type="protein sequence ID" value="OUC47956.1"/>
    <property type="molecule type" value="Genomic_DNA"/>
</dbReference>
<evidence type="ECO:0000313" key="5">
    <source>
        <dbReference type="Proteomes" id="UP000243006"/>
    </source>
</evidence>
<dbReference type="Gene3D" id="2.130.10.10">
    <property type="entry name" value="YVTN repeat-like/Quinoprotein amine dehydrogenase"/>
    <property type="match status" value="1"/>
</dbReference>
<feature type="repeat" description="WD" evidence="3">
    <location>
        <begin position="138"/>
        <end position="172"/>
    </location>
</feature>
<accession>A0A1Y3EVU1</accession>
<dbReference type="GO" id="GO:0034388">
    <property type="term" value="C:Pwp2p-containing subcomplex of 90S preribosome"/>
    <property type="evidence" value="ECO:0007669"/>
    <property type="project" value="TreeGrafter"/>
</dbReference>
<organism evidence="4 5">
    <name type="scientific">Trichinella nativa</name>
    <dbReference type="NCBI Taxonomy" id="6335"/>
    <lineage>
        <taxon>Eukaryota</taxon>
        <taxon>Metazoa</taxon>
        <taxon>Ecdysozoa</taxon>
        <taxon>Nematoda</taxon>
        <taxon>Enoplea</taxon>
        <taxon>Dorylaimia</taxon>
        <taxon>Trichinellida</taxon>
        <taxon>Trichinellidae</taxon>
        <taxon>Trichinella</taxon>
    </lineage>
</organism>
<dbReference type="InterPro" id="IPR051570">
    <property type="entry name" value="TBC1_cilium_biogenesis"/>
</dbReference>
<name>A0A1Y3EVU1_9BILA</name>
<dbReference type="PANTHER" id="PTHR19853">
    <property type="entry name" value="WD REPEAT CONTAINING PROTEIN 3 WDR3"/>
    <property type="match status" value="1"/>
</dbReference>
<dbReference type="InterPro" id="IPR019775">
    <property type="entry name" value="WD40_repeat_CS"/>
</dbReference>
<reference evidence="4 5" key="1">
    <citation type="submission" date="2015-04" db="EMBL/GenBank/DDBJ databases">
        <title>Draft genome of the roundworm Trichinella nativa.</title>
        <authorList>
            <person name="Mitreva M."/>
        </authorList>
    </citation>
    <scope>NUCLEOTIDE SEQUENCE [LARGE SCALE GENOMIC DNA]</scope>
    <source>
        <strain evidence="4 5">ISS45</strain>
    </source>
</reference>
<keyword evidence="1 3" id="KW-0853">WD repeat</keyword>
<dbReference type="PROSITE" id="PS00678">
    <property type="entry name" value="WD_REPEATS_1"/>
    <property type="match status" value="2"/>
</dbReference>
<evidence type="ECO:0000313" key="4">
    <source>
        <dbReference type="EMBL" id="OUC47956.1"/>
    </source>
</evidence>
<dbReference type="InterPro" id="IPR036322">
    <property type="entry name" value="WD40_repeat_dom_sf"/>
</dbReference>
<evidence type="ECO:0000256" key="3">
    <source>
        <dbReference type="PROSITE-ProRule" id="PRU00221"/>
    </source>
</evidence>
<protein>
    <submittedName>
        <fullName evidence="4">Putative WD domain, G-beta repeat protein</fullName>
    </submittedName>
</protein>
<dbReference type="AlphaFoldDB" id="A0A1Y3EVU1"/>
<evidence type="ECO:0000256" key="1">
    <source>
        <dbReference type="ARBA" id="ARBA00022574"/>
    </source>
</evidence>
<proteinExistence type="predicted"/>
<dbReference type="GO" id="GO:0030490">
    <property type="term" value="P:maturation of SSU-rRNA"/>
    <property type="evidence" value="ECO:0007669"/>
    <property type="project" value="TreeGrafter"/>
</dbReference>